<keyword evidence="1" id="KW-0175">Coiled coil</keyword>
<proteinExistence type="predicted"/>
<protein>
    <submittedName>
        <fullName evidence="2">Uncharacterized protein</fullName>
    </submittedName>
</protein>
<evidence type="ECO:0000313" key="3">
    <source>
        <dbReference type="Proteomes" id="UP000447876"/>
    </source>
</evidence>
<comment type="caution">
    <text evidence="2">The sequence shown here is derived from an EMBL/GenBank/DDBJ whole genome shotgun (WGS) entry which is preliminary data.</text>
</comment>
<name>A0A7X2Z245_9BACL</name>
<organism evidence="2 3">
    <name type="scientific">Paenibacillus woosongensis</name>
    <dbReference type="NCBI Taxonomy" id="307580"/>
    <lineage>
        <taxon>Bacteria</taxon>
        <taxon>Bacillati</taxon>
        <taxon>Bacillota</taxon>
        <taxon>Bacilli</taxon>
        <taxon>Bacillales</taxon>
        <taxon>Paenibacillaceae</taxon>
        <taxon>Paenibacillus</taxon>
    </lineage>
</organism>
<dbReference type="Proteomes" id="UP000447876">
    <property type="component" value="Unassembled WGS sequence"/>
</dbReference>
<dbReference type="AlphaFoldDB" id="A0A7X2Z245"/>
<reference evidence="2 3" key="1">
    <citation type="submission" date="2019-11" db="EMBL/GenBank/DDBJ databases">
        <title>Draft genome sequences of five Paenibacillus species of dairy origin.</title>
        <authorList>
            <person name="Olajide A.M."/>
            <person name="Chen S."/>
            <person name="Lapointe G."/>
        </authorList>
    </citation>
    <scope>NUCLEOTIDE SEQUENCE [LARGE SCALE GENOMIC DNA]</scope>
    <source>
        <strain evidence="2 3">12CR55</strain>
    </source>
</reference>
<sequence>MSDQILTKILDELKSMNTRLGSLESGQSELHQITTAIRDRQEETDAKLEALAMDVNKIHGSTVRIEQKMDETLSDIRGDVRFLNHRIADLELEVDKLKNR</sequence>
<dbReference type="EMBL" id="WNZW01000003">
    <property type="protein sequence ID" value="MUG45476.1"/>
    <property type="molecule type" value="Genomic_DNA"/>
</dbReference>
<feature type="coiled-coil region" evidence="1">
    <location>
        <begin position="73"/>
        <end position="100"/>
    </location>
</feature>
<evidence type="ECO:0000256" key="1">
    <source>
        <dbReference type="SAM" id="Coils"/>
    </source>
</evidence>
<dbReference type="OrthoDB" id="2679415at2"/>
<dbReference type="RefSeq" id="WP_155610896.1">
    <property type="nucleotide sequence ID" value="NZ_WNZW01000003.1"/>
</dbReference>
<evidence type="ECO:0000313" key="2">
    <source>
        <dbReference type="EMBL" id="MUG45476.1"/>
    </source>
</evidence>
<accession>A0A7X2Z245</accession>
<gene>
    <name evidence="2" type="ORF">GNP95_10800</name>
</gene>